<comment type="catalytic activity">
    <reaction evidence="3 4">
        <text>[thioredoxin]-disulfide + L-methionine + H2O = L-methionine (S)-S-oxide + [thioredoxin]-dithiol</text>
        <dbReference type="Rhea" id="RHEA:19993"/>
        <dbReference type="Rhea" id="RHEA-COMP:10698"/>
        <dbReference type="Rhea" id="RHEA-COMP:10700"/>
        <dbReference type="ChEBI" id="CHEBI:15377"/>
        <dbReference type="ChEBI" id="CHEBI:29950"/>
        <dbReference type="ChEBI" id="CHEBI:50058"/>
        <dbReference type="ChEBI" id="CHEBI:57844"/>
        <dbReference type="ChEBI" id="CHEBI:58772"/>
        <dbReference type="EC" id="1.8.4.11"/>
    </reaction>
</comment>
<dbReference type="Gene3D" id="3.30.1060.10">
    <property type="entry name" value="Peptide methionine sulphoxide reductase MsrA"/>
    <property type="match status" value="1"/>
</dbReference>
<dbReference type="OrthoDB" id="4174719at2"/>
<dbReference type="EMBL" id="VOSK01000029">
    <property type="protein sequence ID" value="MPR25686.1"/>
    <property type="molecule type" value="Genomic_DNA"/>
</dbReference>
<comment type="similarity">
    <text evidence="4">Belongs to the MsrA Met sulfoxide reductase family.</text>
</comment>
<feature type="domain" description="Peptide methionine sulphoxide reductase MsrA" evidence="6">
    <location>
        <begin position="66"/>
        <end position="215"/>
    </location>
</feature>
<sequence>MSSNATINRIVTAVQKQLPNGARGTLLAVAAVGFALWYLSAASSHASVIIPPPAVDEPVSGNSETVVLAGGCFWGVQGVFQHVKGVTSAVSGYSGGTAETAHYETVSSSRTGHAEAVQVTFDPHQVSFGQILQIYFSVVHDPTELNRQGPDVGPQYRSAIFAANPSQLEVARAYLQQLSQARVFPQPIVTTADRLTGFYPAESYHQDFLTLNPHYPYIVINDLPKITDLKQLFPELYRDTPVLVTKSGT</sequence>
<dbReference type="PANTHER" id="PTHR43774">
    <property type="entry name" value="PEPTIDE METHIONINE SULFOXIDE REDUCTASE"/>
    <property type="match status" value="1"/>
</dbReference>
<dbReference type="NCBIfam" id="TIGR00401">
    <property type="entry name" value="msrA"/>
    <property type="match status" value="1"/>
</dbReference>
<keyword evidence="5" id="KW-0812">Transmembrane</keyword>
<evidence type="ECO:0000256" key="1">
    <source>
        <dbReference type="ARBA" id="ARBA00023002"/>
    </source>
</evidence>
<evidence type="ECO:0000259" key="6">
    <source>
        <dbReference type="Pfam" id="PF01625"/>
    </source>
</evidence>
<dbReference type="Pfam" id="PF01625">
    <property type="entry name" value="PMSR"/>
    <property type="match status" value="1"/>
</dbReference>
<dbReference type="PANTHER" id="PTHR43774:SF1">
    <property type="entry name" value="PEPTIDE METHIONINE SULFOXIDE REDUCTASE MSRA 2"/>
    <property type="match status" value="1"/>
</dbReference>
<dbReference type="GO" id="GO:0008113">
    <property type="term" value="F:peptide-methionine (S)-S-oxide reductase activity"/>
    <property type="evidence" value="ECO:0007669"/>
    <property type="project" value="UniProtKB-UniRule"/>
</dbReference>
<evidence type="ECO:0000313" key="8">
    <source>
        <dbReference type="Proteomes" id="UP000403266"/>
    </source>
</evidence>
<name>A0A5N7MNV6_9HYPH</name>
<dbReference type="InterPro" id="IPR036509">
    <property type="entry name" value="Met_Sox_Rdtase_MsrA_sf"/>
</dbReference>
<dbReference type="EC" id="1.8.4.11" evidence="4"/>
<evidence type="ECO:0000313" key="7">
    <source>
        <dbReference type="EMBL" id="MPR25686.1"/>
    </source>
</evidence>
<proteinExistence type="inferred from homology"/>
<keyword evidence="5" id="KW-1133">Transmembrane helix</keyword>
<dbReference type="HAMAP" id="MF_01401">
    <property type="entry name" value="MsrA"/>
    <property type="match status" value="1"/>
</dbReference>
<comment type="caution">
    <text evidence="7">The sequence shown here is derived from an EMBL/GenBank/DDBJ whole genome shotgun (WGS) entry which is preliminary data.</text>
</comment>
<dbReference type="Proteomes" id="UP000403266">
    <property type="component" value="Unassembled WGS sequence"/>
</dbReference>
<protein>
    <recommendedName>
        <fullName evidence="4">Peptide methionine sulfoxide reductase MsrA</fullName>
        <shortName evidence="4">Protein-methionine-S-oxide reductase</shortName>
        <ecNumber evidence="4">1.8.4.11</ecNumber>
    </recommendedName>
    <alternativeName>
        <fullName evidence="4">Peptide-methionine (S)-S-oxide reductase</fullName>
        <shortName evidence="4">Peptide Met(O) reductase</shortName>
    </alternativeName>
</protein>
<accession>A0A5N7MNV6</accession>
<reference evidence="7 8" key="1">
    <citation type="journal article" date="2019" name="Syst. Appl. Microbiol.">
        <title>Microvirga tunisiensis sp. nov., a root nodule symbiotic bacterium isolated from Lupinus micranthus and L. luteus grown in Northern Tunisia.</title>
        <authorList>
            <person name="Msaddak A."/>
            <person name="Rejili M."/>
            <person name="Duran D."/>
            <person name="Mars M."/>
            <person name="Palacios J.M."/>
            <person name="Ruiz-Argueso T."/>
            <person name="Rey L."/>
            <person name="Imperial J."/>
        </authorList>
    </citation>
    <scope>NUCLEOTIDE SEQUENCE [LARGE SCALE GENOMIC DNA]</scope>
    <source>
        <strain evidence="7 8">Lmie10</strain>
    </source>
</reference>
<dbReference type="AlphaFoldDB" id="A0A5N7MNV6"/>
<keyword evidence="1 4" id="KW-0560">Oxidoreductase</keyword>
<evidence type="ECO:0000256" key="3">
    <source>
        <dbReference type="ARBA" id="ARBA00048782"/>
    </source>
</evidence>
<keyword evidence="5" id="KW-0472">Membrane</keyword>
<dbReference type="InterPro" id="IPR002569">
    <property type="entry name" value="Met_Sox_Rdtase_MsrA_dom"/>
</dbReference>
<feature type="active site" evidence="4">
    <location>
        <position position="72"/>
    </location>
</feature>
<feature type="transmembrane region" description="Helical" evidence="5">
    <location>
        <begin position="21"/>
        <end position="39"/>
    </location>
</feature>
<evidence type="ECO:0000256" key="2">
    <source>
        <dbReference type="ARBA" id="ARBA00047806"/>
    </source>
</evidence>
<gene>
    <name evidence="4 7" type="primary">msrA</name>
    <name evidence="7" type="ORF">FS320_10685</name>
</gene>
<organism evidence="7 8">
    <name type="scientific">Microvirga tunisiensis</name>
    <dbReference type="NCBI Taxonomy" id="2108360"/>
    <lineage>
        <taxon>Bacteria</taxon>
        <taxon>Pseudomonadati</taxon>
        <taxon>Pseudomonadota</taxon>
        <taxon>Alphaproteobacteria</taxon>
        <taxon>Hyphomicrobiales</taxon>
        <taxon>Methylobacteriaceae</taxon>
        <taxon>Microvirga</taxon>
    </lineage>
</organism>
<keyword evidence="8" id="KW-1185">Reference proteome</keyword>
<dbReference type="RefSeq" id="WP_152711451.1">
    <property type="nucleotide sequence ID" value="NZ_VOSJ01000025.1"/>
</dbReference>
<comment type="catalytic activity">
    <reaction evidence="2 4">
        <text>L-methionyl-[protein] + [thioredoxin]-disulfide + H2O = L-methionyl-(S)-S-oxide-[protein] + [thioredoxin]-dithiol</text>
        <dbReference type="Rhea" id="RHEA:14217"/>
        <dbReference type="Rhea" id="RHEA-COMP:10698"/>
        <dbReference type="Rhea" id="RHEA-COMP:10700"/>
        <dbReference type="Rhea" id="RHEA-COMP:12313"/>
        <dbReference type="Rhea" id="RHEA-COMP:12315"/>
        <dbReference type="ChEBI" id="CHEBI:15377"/>
        <dbReference type="ChEBI" id="CHEBI:16044"/>
        <dbReference type="ChEBI" id="CHEBI:29950"/>
        <dbReference type="ChEBI" id="CHEBI:44120"/>
        <dbReference type="ChEBI" id="CHEBI:50058"/>
        <dbReference type="EC" id="1.8.4.11"/>
    </reaction>
</comment>
<evidence type="ECO:0000256" key="5">
    <source>
        <dbReference type="SAM" id="Phobius"/>
    </source>
</evidence>
<dbReference type="GO" id="GO:0033744">
    <property type="term" value="F:L-methionine:thioredoxin-disulfide S-oxidoreductase activity"/>
    <property type="evidence" value="ECO:0007669"/>
    <property type="project" value="RHEA"/>
</dbReference>
<evidence type="ECO:0000256" key="4">
    <source>
        <dbReference type="HAMAP-Rule" id="MF_01401"/>
    </source>
</evidence>
<comment type="function">
    <text evidence="4">Has an important function as a repair enzyme for proteins that have been inactivated by oxidation. Catalyzes the reversible oxidation-reduction of methionine sulfoxide in proteins to methionine.</text>
</comment>
<dbReference type="SUPFAM" id="SSF55068">
    <property type="entry name" value="Peptide methionine sulfoxide reductase"/>
    <property type="match status" value="1"/>
</dbReference>